<reference evidence="1 2" key="1">
    <citation type="submission" date="2015-07" db="EMBL/GenBank/DDBJ databases">
        <title>Emmonsia species relationships and genome sequence.</title>
        <authorList>
            <person name="Cuomo C.A."/>
            <person name="Schwartz I.S."/>
            <person name="Kenyon C."/>
            <person name="de Hoog G.S."/>
            <person name="Govender N.P."/>
            <person name="Botha A."/>
            <person name="Moreno L."/>
            <person name="de Vries M."/>
            <person name="Munoz J.F."/>
            <person name="Stielow J.B."/>
        </authorList>
    </citation>
    <scope>NUCLEOTIDE SEQUENCE [LARGE SCALE GENOMIC DNA]</scope>
    <source>
        <strain evidence="1 2">CBS 136260</strain>
    </source>
</reference>
<dbReference type="OrthoDB" id="413653at2759"/>
<dbReference type="STRING" id="1658172.A0A1B7NTZ4"/>
<gene>
    <name evidence="1" type="ORF">ACJ72_05428</name>
</gene>
<dbReference type="EMBL" id="LGUA01000756">
    <property type="protein sequence ID" value="OAX80242.1"/>
    <property type="molecule type" value="Genomic_DNA"/>
</dbReference>
<evidence type="ECO:0000313" key="2">
    <source>
        <dbReference type="Proteomes" id="UP000091918"/>
    </source>
</evidence>
<dbReference type="Pfam" id="PF14124">
    <property type="entry name" value="DUF4291"/>
    <property type="match status" value="1"/>
</dbReference>
<dbReference type="InterPro" id="IPR025633">
    <property type="entry name" value="DUF4291"/>
</dbReference>
<proteinExistence type="predicted"/>
<evidence type="ECO:0000313" key="1">
    <source>
        <dbReference type="EMBL" id="OAX80242.1"/>
    </source>
</evidence>
<sequence>MMYRIFYYLHDIYDTKYVLYIPADSKSLELPFGATKKEKKIRIGLKGEAVDRYVDEWIVGMRDVTGLMEEVGRLVSQGKLEEAEEKIPVEEEYVLPAAVAGVIGAEIKGRGTGILYSWTMLRVTDQA</sequence>
<protein>
    <submittedName>
        <fullName evidence="1">Uncharacterized protein</fullName>
    </submittedName>
</protein>
<dbReference type="Proteomes" id="UP000091918">
    <property type="component" value="Unassembled WGS sequence"/>
</dbReference>
<keyword evidence="2" id="KW-1185">Reference proteome</keyword>
<accession>A0A1B7NTZ4</accession>
<comment type="caution">
    <text evidence="1">The sequence shown here is derived from an EMBL/GenBank/DDBJ whole genome shotgun (WGS) entry which is preliminary data.</text>
</comment>
<name>A0A1B7NTZ4_9EURO</name>
<organism evidence="1 2">
    <name type="scientific">Emergomyces africanus</name>
    <dbReference type="NCBI Taxonomy" id="1955775"/>
    <lineage>
        <taxon>Eukaryota</taxon>
        <taxon>Fungi</taxon>
        <taxon>Dikarya</taxon>
        <taxon>Ascomycota</taxon>
        <taxon>Pezizomycotina</taxon>
        <taxon>Eurotiomycetes</taxon>
        <taxon>Eurotiomycetidae</taxon>
        <taxon>Onygenales</taxon>
        <taxon>Ajellomycetaceae</taxon>
        <taxon>Emergomyces</taxon>
    </lineage>
</organism>
<dbReference type="AlphaFoldDB" id="A0A1B7NTZ4"/>